<keyword evidence="5" id="KW-1185">Reference proteome</keyword>
<comment type="similarity">
    <text evidence="3">Belongs to the CotF family.</text>
</comment>
<sequence>MATMMQNIAGMGAMTDQVIATDLLISAKAGIKNIAIAITESSTPEVRSALQQQFNDAVQLHEQVSNYMISNGYYHPQDVQEQLRVDLNASQTALNLTNQ</sequence>
<keyword evidence="4" id="KW-0167">Capsid protein</keyword>
<evidence type="ECO:0000313" key="5">
    <source>
        <dbReference type="Proteomes" id="UP000199159"/>
    </source>
</evidence>
<evidence type="ECO:0000256" key="2">
    <source>
        <dbReference type="ARBA" id="ARBA00024325"/>
    </source>
</evidence>
<dbReference type="Pfam" id="PF07875">
    <property type="entry name" value="Coat_F"/>
    <property type="match status" value="1"/>
</dbReference>
<organism evidence="4 5">
    <name type="scientific">Litchfieldia salsa</name>
    <dbReference type="NCBI Taxonomy" id="930152"/>
    <lineage>
        <taxon>Bacteria</taxon>
        <taxon>Bacillati</taxon>
        <taxon>Bacillota</taxon>
        <taxon>Bacilli</taxon>
        <taxon>Bacillales</taxon>
        <taxon>Bacillaceae</taxon>
        <taxon>Litchfieldia</taxon>
    </lineage>
</organism>
<dbReference type="Gene3D" id="1.20.1260.10">
    <property type="match status" value="1"/>
</dbReference>
<dbReference type="Proteomes" id="UP000199159">
    <property type="component" value="Unassembled WGS sequence"/>
</dbReference>
<proteinExistence type="inferred from homology"/>
<dbReference type="STRING" id="930152.SAMN05216565_1076"/>
<dbReference type="InterPro" id="IPR012851">
    <property type="entry name" value="Spore_coat_CotF-like"/>
</dbReference>
<dbReference type="EMBL" id="FNJU01000007">
    <property type="protein sequence ID" value="SDP78581.1"/>
    <property type="molecule type" value="Genomic_DNA"/>
</dbReference>
<keyword evidence="4" id="KW-0946">Virion</keyword>
<accession>A0A1H0VJT9</accession>
<reference evidence="5" key="1">
    <citation type="submission" date="2016-10" db="EMBL/GenBank/DDBJ databases">
        <authorList>
            <person name="Varghese N."/>
            <person name="Submissions S."/>
        </authorList>
    </citation>
    <scope>NUCLEOTIDE SEQUENCE [LARGE SCALE GENOMIC DNA]</scope>
    <source>
        <strain evidence="5">IBRC-M10078</strain>
    </source>
</reference>
<dbReference type="InterPro" id="IPR012347">
    <property type="entry name" value="Ferritin-like"/>
</dbReference>
<comment type="subcellular location">
    <subcellularLocation>
        <location evidence="2">Spore coat</location>
    </subcellularLocation>
</comment>
<gene>
    <name evidence="4" type="ORF">SAMN05216565_1076</name>
</gene>
<dbReference type="GO" id="GO:0030435">
    <property type="term" value="P:sporulation resulting in formation of a cellular spore"/>
    <property type="evidence" value="ECO:0007669"/>
    <property type="project" value="UniProtKB-KW"/>
</dbReference>
<dbReference type="PANTHER" id="PTHR39183:SF1">
    <property type="entry name" value="SPORE COAT PROTEIN F-LIKE PROTEIN YHCQ"/>
    <property type="match status" value="1"/>
</dbReference>
<dbReference type="PANTHER" id="PTHR39183">
    <property type="entry name" value="SPORE COAT PROTEIN F-LIKE PROTEIN YHCQ"/>
    <property type="match status" value="1"/>
</dbReference>
<dbReference type="RefSeq" id="WP_090855492.1">
    <property type="nucleotide sequence ID" value="NZ_FNJU01000007.1"/>
</dbReference>
<evidence type="ECO:0000313" key="4">
    <source>
        <dbReference type="EMBL" id="SDP78581.1"/>
    </source>
</evidence>
<protein>
    <submittedName>
        <fullName evidence="4">Similar to spore coat protein</fullName>
    </submittedName>
</protein>
<dbReference type="OrthoDB" id="1930261at2"/>
<evidence type="ECO:0000256" key="3">
    <source>
        <dbReference type="ARBA" id="ARBA00024344"/>
    </source>
</evidence>
<name>A0A1H0VJT9_9BACI</name>
<dbReference type="AlphaFoldDB" id="A0A1H0VJT9"/>
<keyword evidence="1" id="KW-0749">Sporulation</keyword>
<evidence type="ECO:0000256" key="1">
    <source>
        <dbReference type="ARBA" id="ARBA00022969"/>
    </source>
</evidence>